<name>C4XXB4_CLAL4</name>
<accession>C4XXB4</accession>
<organism evidence="1 2">
    <name type="scientific">Clavispora lusitaniae (strain ATCC 42720)</name>
    <name type="common">Yeast</name>
    <name type="synonym">Candida lusitaniae</name>
    <dbReference type="NCBI Taxonomy" id="306902"/>
    <lineage>
        <taxon>Eukaryota</taxon>
        <taxon>Fungi</taxon>
        <taxon>Dikarya</taxon>
        <taxon>Ascomycota</taxon>
        <taxon>Saccharomycotina</taxon>
        <taxon>Pichiomycetes</taxon>
        <taxon>Metschnikowiaceae</taxon>
        <taxon>Clavispora</taxon>
    </lineage>
</organism>
<evidence type="ECO:0000313" key="2">
    <source>
        <dbReference type="Proteomes" id="UP000007703"/>
    </source>
</evidence>
<dbReference type="AlphaFoldDB" id="C4XXB4"/>
<dbReference type="HOGENOM" id="CLU_880000_0_0_1"/>
<evidence type="ECO:0000313" key="1">
    <source>
        <dbReference type="EMBL" id="EEQ36464.1"/>
    </source>
</evidence>
<protein>
    <submittedName>
        <fullName evidence="1">Uncharacterized protein</fullName>
    </submittedName>
</protein>
<gene>
    <name evidence="1" type="ORF">CLUG_00587</name>
</gene>
<sequence length="316" mass="34827">MAHTVGQVVEIVVPCDMPLFHGAVDTRNGVESFEQISRSVQVGHPLGLFVDRRLCVDCAVACISRFQRVHRHTSDIDSDVQVFRVHSSNKGAGDSGSNDVGGDVISHSQRVVLLWEKLQLRSVVGEKIDSVVVRVVEAAVADLRESACAVKTWALKRERVDRVSVVCPAYSHVFRRSVDGVAVVEVFCGRARELHVLFREGVASVRSAFVVAVNHLDVSKLVVWQRHQILRRTHVGHVAKVVCSVGVGRNIRSVVDAASCFCGGIEHSVQVTNNQVGWGVMGRVSGRKGQGNRTEQAHSLFCGWTLDVLEIWRFKR</sequence>
<proteinExistence type="predicted"/>
<dbReference type="EMBL" id="CH408076">
    <property type="protein sequence ID" value="EEQ36464.1"/>
    <property type="molecule type" value="Genomic_DNA"/>
</dbReference>
<reference evidence="1 2" key="1">
    <citation type="journal article" date="2009" name="Nature">
        <title>Evolution of pathogenicity and sexual reproduction in eight Candida genomes.</title>
        <authorList>
            <person name="Butler G."/>
            <person name="Rasmussen M.D."/>
            <person name="Lin M.F."/>
            <person name="Santos M.A."/>
            <person name="Sakthikumar S."/>
            <person name="Munro C.A."/>
            <person name="Rheinbay E."/>
            <person name="Grabherr M."/>
            <person name="Forche A."/>
            <person name="Reedy J.L."/>
            <person name="Agrafioti I."/>
            <person name="Arnaud M.B."/>
            <person name="Bates S."/>
            <person name="Brown A.J."/>
            <person name="Brunke S."/>
            <person name="Costanzo M.C."/>
            <person name="Fitzpatrick D.A."/>
            <person name="de Groot P.W."/>
            <person name="Harris D."/>
            <person name="Hoyer L.L."/>
            <person name="Hube B."/>
            <person name="Klis F.M."/>
            <person name="Kodira C."/>
            <person name="Lennard N."/>
            <person name="Logue M.E."/>
            <person name="Martin R."/>
            <person name="Neiman A.M."/>
            <person name="Nikolaou E."/>
            <person name="Quail M.A."/>
            <person name="Quinn J."/>
            <person name="Santos M.C."/>
            <person name="Schmitzberger F.F."/>
            <person name="Sherlock G."/>
            <person name="Shah P."/>
            <person name="Silverstein K.A."/>
            <person name="Skrzypek M.S."/>
            <person name="Soll D."/>
            <person name="Staggs R."/>
            <person name="Stansfield I."/>
            <person name="Stumpf M.P."/>
            <person name="Sudbery P.E."/>
            <person name="Srikantha T."/>
            <person name="Zeng Q."/>
            <person name="Berman J."/>
            <person name="Berriman M."/>
            <person name="Heitman J."/>
            <person name="Gow N.A."/>
            <person name="Lorenz M.C."/>
            <person name="Birren B.W."/>
            <person name="Kellis M."/>
            <person name="Cuomo C.A."/>
        </authorList>
    </citation>
    <scope>NUCLEOTIDE SEQUENCE [LARGE SCALE GENOMIC DNA]</scope>
    <source>
        <strain evidence="1 2">ATCC 42720</strain>
    </source>
</reference>
<dbReference type="InParanoid" id="C4XXB4"/>
<dbReference type="VEuPathDB" id="FungiDB:CLUG_00587"/>
<dbReference type="KEGG" id="clu:CLUG_00587"/>
<dbReference type="Proteomes" id="UP000007703">
    <property type="component" value="Unassembled WGS sequence"/>
</dbReference>